<keyword evidence="2" id="KW-1185">Reference proteome</keyword>
<evidence type="ECO:0000313" key="1">
    <source>
        <dbReference type="EMBL" id="GBP65367.1"/>
    </source>
</evidence>
<proteinExistence type="predicted"/>
<gene>
    <name evidence="1" type="ORF">EVAR_53399_1</name>
</gene>
<dbReference type="EMBL" id="BGZK01000927">
    <property type="protein sequence ID" value="GBP65367.1"/>
    <property type="molecule type" value="Genomic_DNA"/>
</dbReference>
<sequence>MCHFRSTSAATSLRFCEAPEDFETATTNRALGYTRKRGSCIQLKPSMQWNIRNSAALNCLRMMQCACSARPNPSPPRSYFTSHCGAFVPNFTTAEFRQCSSLLCGRTAEVELGGRSSSALALALLRPEGQSAPCTLRLNAPDASAFTLRLIDVKVVFEENNKLEINQQSRYFGAHVAPRAPGRCPRVPDLEETELLDRSFKISEVKYRLACLGGKVRLVYLDGIRHDVLLCHHAPTEAAVYSVQGLNNNQPNGSVSGKSPLCVGSGA</sequence>
<dbReference type="AlphaFoldDB" id="A0A4C1XT55"/>
<evidence type="ECO:0000313" key="2">
    <source>
        <dbReference type="Proteomes" id="UP000299102"/>
    </source>
</evidence>
<comment type="caution">
    <text evidence="1">The sequence shown here is derived from an EMBL/GenBank/DDBJ whole genome shotgun (WGS) entry which is preliminary data.</text>
</comment>
<organism evidence="1 2">
    <name type="scientific">Eumeta variegata</name>
    <name type="common">Bagworm moth</name>
    <name type="synonym">Eumeta japonica</name>
    <dbReference type="NCBI Taxonomy" id="151549"/>
    <lineage>
        <taxon>Eukaryota</taxon>
        <taxon>Metazoa</taxon>
        <taxon>Ecdysozoa</taxon>
        <taxon>Arthropoda</taxon>
        <taxon>Hexapoda</taxon>
        <taxon>Insecta</taxon>
        <taxon>Pterygota</taxon>
        <taxon>Neoptera</taxon>
        <taxon>Endopterygota</taxon>
        <taxon>Lepidoptera</taxon>
        <taxon>Glossata</taxon>
        <taxon>Ditrysia</taxon>
        <taxon>Tineoidea</taxon>
        <taxon>Psychidae</taxon>
        <taxon>Oiketicinae</taxon>
        <taxon>Eumeta</taxon>
    </lineage>
</organism>
<accession>A0A4C1XT55</accession>
<protein>
    <submittedName>
        <fullName evidence="1">Uncharacterized protein</fullName>
    </submittedName>
</protein>
<name>A0A4C1XT55_EUMVA</name>
<dbReference type="Proteomes" id="UP000299102">
    <property type="component" value="Unassembled WGS sequence"/>
</dbReference>
<reference evidence="1 2" key="1">
    <citation type="journal article" date="2019" name="Commun. Biol.">
        <title>The bagworm genome reveals a unique fibroin gene that provides high tensile strength.</title>
        <authorList>
            <person name="Kono N."/>
            <person name="Nakamura H."/>
            <person name="Ohtoshi R."/>
            <person name="Tomita M."/>
            <person name="Numata K."/>
            <person name="Arakawa K."/>
        </authorList>
    </citation>
    <scope>NUCLEOTIDE SEQUENCE [LARGE SCALE GENOMIC DNA]</scope>
</reference>
<dbReference type="OrthoDB" id="6925839at2759"/>